<gene>
    <name evidence="2" type="ORF">INH39_24585</name>
</gene>
<dbReference type="EMBL" id="CP063361">
    <property type="protein sequence ID" value="UOD28597.1"/>
    <property type="molecule type" value="Genomic_DNA"/>
</dbReference>
<keyword evidence="1" id="KW-0732">Signal</keyword>
<evidence type="ECO:0000313" key="2">
    <source>
        <dbReference type="EMBL" id="UOD28597.1"/>
    </source>
</evidence>
<dbReference type="RefSeq" id="WP_243489749.1">
    <property type="nucleotide sequence ID" value="NZ_CP063361.1"/>
</dbReference>
<protein>
    <submittedName>
        <fullName evidence="2">Uncharacterized protein</fullName>
    </submittedName>
</protein>
<sequence length="214" mass="22775">MQIKIVFAGLMALVCTLPASAQTAERAGGQHKLAAKPDGLGTVLPAGLTAQQLVALIAPGRDPALATLVGAKAWPHRANTYVAIACFVRSKAERAKISATQTAIGARAGWSERYTGVGMGSFEALSLFRIDGGKLVNILSEPIAFETDSNDGYDADGNRKGIVREGRNVLTILPGNTGGYHDLQLKTLKGRWKKTFVWDSATSRYMPAPAPKQR</sequence>
<dbReference type="Proteomes" id="UP000831532">
    <property type="component" value="Chromosome"/>
</dbReference>
<feature type="chain" id="PRO_5045228181" evidence="1">
    <location>
        <begin position="22"/>
        <end position="214"/>
    </location>
</feature>
<evidence type="ECO:0000313" key="3">
    <source>
        <dbReference type="Proteomes" id="UP000831532"/>
    </source>
</evidence>
<organism evidence="2 3">
    <name type="scientific">Massilia violaceinigra</name>
    <dbReference type="NCBI Taxonomy" id="2045208"/>
    <lineage>
        <taxon>Bacteria</taxon>
        <taxon>Pseudomonadati</taxon>
        <taxon>Pseudomonadota</taxon>
        <taxon>Betaproteobacteria</taxon>
        <taxon>Burkholderiales</taxon>
        <taxon>Oxalobacteraceae</taxon>
        <taxon>Telluria group</taxon>
        <taxon>Massilia</taxon>
    </lineage>
</organism>
<accession>A0ABY4A2I5</accession>
<proteinExistence type="predicted"/>
<keyword evidence="3" id="KW-1185">Reference proteome</keyword>
<evidence type="ECO:0000256" key="1">
    <source>
        <dbReference type="SAM" id="SignalP"/>
    </source>
</evidence>
<reference evidence="2 3" key="1">
    <citation type="submission" date="2020-10" db="EMBL/GenBank/DDBJ databases">
        <title>Genome analysis of Massilia species.</title>
        <authorList>
            <person name="Jung D.-H."/>
        </authorList>
    </citation>
    <scope>NUCLEOTIDE SEQUENCE [LARGE SCALE GENOMIC DNA]</scope>
    <source>
        <strain evidence="3">sipir</strain>
    </source>
</reference>
<name>A0ABY4A2I5_9BURK</name>
<feature type="signal peptide" evidence="1">
    <location>
        <begin position="1"/>
        <end position="21"/>
    </location>
</feature>